<gene>
    <name evidence="3" type="ORF">U5G49_000439</name>
</gene>
<feature type="domain" description="Insertion element IS402-like" evidence="2">
    <location>
        <begin position="30"/>
        <end position="60"/>
    </location>
</feature>
<organism evidence="3 4">
    <name type="scientific">Rhizobium indigoferae</name>
    <dbReference type="NCBI Taxonomy" id="158891"/>
    <lineage>
        <taxon>Bacteria</taxon>
        <taxon>Pseudomonadati</taxon>
        <taxon>Pseudomonadota</taxon>
        <taxon>Alphaproteobacteria</taxon>
        <taxon>Hyphomicrobiales</taxon>
        <taxon>Rhizobiaceae</taxon>
        <taxon>Rhizobium/Agrobacterium group</taxon>
        <taxon>Rhizobium</taxon>
    </lineage>
</organism>
<dbReference type="Proteomes" id="UP001322785">
    <property type="component" value="Chromosome"/>
</dbReference>
<feature type="domain" description="Transposase IS4-like" evidence="1">
    <location>
        <begin position="77"/>
        <end position="228"/>
    </location>
</feature>
<name>A0ABZ0Z779_9HYPH</name>
<dbReference type="PANTHER" id="PTHR30007:SF1">
    <property type="entry name" value="BLR1914 PROTEIN"/>
    <property type="match status" value="1"/>
</dbReference>
<dbReference type="NCBIfam" id="NF033580">
    <property type="entry name" value="transpos_IS5_3"/>
    <property type="match status" value="1"/>
</dbReference>
<dbReference type="PANTHER" id="PTHR30007">
    <property type="entry name" value="PHP DOMAIN PROTEIN"/>
    <property type="match status" value="1"/>
</dbReference>
<reference evidence="3 4" key="1">
    <citation type="submission" date="2023-12" db="EMBL/GenBank/DDBJ databases">
        <authorList>
            <person name="Menendez E."/>
            <person name="Kaur S."/>
            <person name="Flores-Felix J.D."/>
            <person name="diCenzo G.C."/>
            <person name="Peix A."/>
            <person name="Velazquez E."/>
        </authorList>
    </citation>
    <scope>NUCLEOTIDE SEQUENCE [LARGE SCALE GENOMIC DNA]</scope>
    <source>
        <strain evidence="3 4">CIP 108029</strain>
    </source>
</reference>
<sequence length="239" mass="27212">MEKLPLLVHGKAITDQCGEDNVGAAHRLRPWRDMHERYGKWNSVYVRFRRWAEQGVWDALLETLVEFGLTDDWQHMIDSTTVRCHSQAAGAKGGPHKEGFGRSRGGFTTKIHARADGQGRPLGFVLTGGETSDYRAVLAIPVGKPKSFLADKGYDGDAVREELLIHGIRPVIPPKANRKNPPSCDSEIYKDRNRIERMFNRLKQFRRIATRYDKTRTSFEAFLSLAAAKIWLPHFVDRL</sequence>
<proteinExistence type="predicted"/>
<dbReference type="Pfam" id="PF13340">
    <property type="entry name" value="DUF4096"/>
    <property type="match status" value="1"/>
</dbReference>
<evidence type="ECO:0000259" key="2">
    <source>
        <dbReference type="Pfam" id="PF13340"/>
    </source>
</evidence>
<protein>
    <submittedName>
        <fullName evidence="3">IS5 family transposase</fullName>
    </submittedName>
</protein>
<accession>A0ABZ0Z779</accession>
<dbReference type="Pfam" id="PF01609">
    <property type="entry name" value="DDE_Tnp_1"/>
    <property type="match status" value="1"/>
</dbReference>
<dbReference type="EMBL" id="CP140635">
    <property type="protein sequence ID" value="WQN35408.1"/>
    <property type="molecule type" value="Genomic_DNA"/>
</dbReference>
<keyword evidence="4" id="KW-1185">Reference proteome</keyword>
<evidence type="ECO:0000313" key="4">
    <source>
        <dbReference type="Proteomes" id="UP001322785"/>
    </source>
</evidence>
<evidence type="ECO:0000313" key="3">
    <source>
        <dbReference type="EMBL" id="WQN35408.1"/>
    </source>
</evidence>
<evidence type="ECO:0000259" key="1">
    <source>
        <dbReference type="Pfam" id="PF01609"/>
    </source>
</evidence>
<dbReference type="InterPro" id="IPR002559">
    <property type="entry name" value="Transposase_11"/>
</dbReference>
<dbReference type="InterPro" id="IPR025161">
    <property type="entry name" value="IS402-like_dom"/>
</dbReference>